<comment type="caution">
    <text evidence="3">The sequence shown here is derived from an EMBL/GenBank/DDBJ whole genome shotgun (WGS) entry which is preliminary data.</text>
</comment>
<accession>A0AAV4IBY7</accession>
<dbReference type="AlphaFoldDB" id="A0AAV4IBY7"/>
<keyword evidence="4" id="KW-1185">Reference proteome</keyword>
<evidence type="ECO:0000256" key="1">
    <source>
        <dbReference type="SAM" id="MobiDB-lite"/>
    </source>
</evidence>
<evidence type="ECO:0000256" key="2">
    <source>
        <dbReference type="SAM" id="SignalP"/>
    </source>
</evidence>
<feature type="signal peptide" evidence="2">
    <location>
        <begin position="1"/>
        <end position="19"/>
    </location>
</feature>
<evidence type="ECO:0000313" key="4">
    <source>
        <dbReference type="Proteomes" id="UP000762676"/>
    </source>
</evidence>
<feature type="compositionally biased region" description="Basic and acidic residues" evidence="1">
    <location>
        <begin position="93"/>
        <end position="105"/>
    </location>
</feature>
<feature type="chain" id="PRO_5043898759" evidence="2">
    <location>
        <begin position="20"/>
        <end position="105"/>
    </location>
</feature>
<organism evidence="3 4">
    <name type="scientific">Elysia marginata</name>
    <dbReference type="NCBI Taxonomy" id="1093978"/>
    <lineage>
        <taxon>Eukaryota</taxon>
        <taxon>Metazoa</taxon>
        <taxon>Spiralia</taxon>
        <taxon>Lophotrochozoa</taxon>
        <taxon>Mollusca</taxon>
        <taxon>Gastropoda</taxon>
        <taxon>Heterobranchia</taxon>
        <taxon>Euthyneura</taxon>
        <taxon>Panpulmonata</taxon>
        <taxon>Sacoglossa</taxon>
        <taxon>Placobranchoidea</taxon>
        <taxon>Plakobranchidae</taxon>
        <taxon>Elysia</taxon>
    </lineage>
</organism>
<name>A0AAV4IBY7_9GAST</name>
<reference evidence="3 4" key="1">
    <citation type="journal article" date="2021" name="Elife">
        <title>Chloroplast acquisition without the gene transfer in kleptoplastic sea slugs, Plakobranchus ocellatus.</title>
        <authorList>
            <person name="Maeda T."/>
            <person name="Takahashi S."/>
            <person name="Yoshida T."/>
            <person name="Shimamura S."/>
            <person name="Takaki Y."/>
            <person name="Nagai Y."/>
            <person name="Toyoda A."/>
            <person name="Suzuki Y."/>
            <person name="Arimoto A."/>
            <person name="Ishii H."/>
            <person name="Satoh N."/>
            <person name="Nishiyama T."/>
            <person name="Hasebe M."/>
            <person name="Maruyama T."/>
            <person name="Minagawa J."/>
            <person name="Obokata J."/>
            <person name="Shigenobu S."/>
        </authorList>
    </citation>
    <scope>NUCLEOTIDE SEQUENCE [LARGE SCALE GENOMIC DNA]</scope>
</reference>
<protein>
    <submittedName>
        <fullName evidence="3">Sialin</fullName>
    </submittedName>
</protein>
<proteinExistence type="predicted"/>
<dbReference type="Proteomes" id="UP000762676">
    <property type="component" value="Unassembled WGS sequence"/>
</dbReference>
<dbReference type="EMBL" id="BMAT01009483">
    <property type="protein sequence ID" value="GFS07057.1"/>
    <property type="molecule type" value="Genomic_DNA"/>
</dbReference>
<evidence type="ECO:0000313" key="3">
    <source>
        <dbReference type="EMBL" id="GFS07057.1"/>
    </source>
</evidence>
<sequence>MAFLAFLNFYALRVNISFAIVCMVNHTAISHHSGSQTNTTSAVRDVTFDSIYGHFNVSSSVYSHLNVSSSTHRHFNRSYGDKGLSLEPDNDDENKNSLEDLHQEV</sequence>
<keyword evidence="2" id="KW-0732">Signal</keyword>
<gene>
    <name evidence="3" type="ORF">ElyMa_004721100</name>
</gene>
<feature type="region of interest" description="Disordered" evidence="1">
    <location>
        <begin position="72"/>
        <end position="105"/>
    </location>
</feature>